<feature type="transmembrane region" description="Helical" evidence="7">
    <location>
        <begin position="271"/>
        <end position="293"/>
    </location>
</feature>
<keyword evidence="5 7" id="KW-1133">Transmembrane helix</keyword>
<keyword evidence="4 7" id="KW-0812">Transmembrane</keyword>
<feature type="transmembrane region" description="Helical" evidence="7">
    <location>
        <begin position="170"/>
        <end position="194"/>
    </location>
</feature>
<keyword evidence="6 7" id="KW-0472">Membrane</keyword>
<dbReference type="InterPro" id="IPR004681">
    <property type="entry name" value="TRAP_DctM"/>
</dbReference>
<feature type="transmembrane region" description="Helical" evidence="7">
    <location>
        <begin position="134"/>
        <end position="158"/>
    </location>
</feature>
<feature type="transmembrane region" description="Helical" evidence="7">
    <location>
        <begin position="314"/>
        <end position="343"/>
    </location>
</feature>
<dbReference type="PANTHER" id="PTHR33362">
    <property type="entry name" value="SIALIC ACID TRAP TRANSPORTER PERMEASE PROTEIN SIAT-RELATED"/>
    <property type="match status" value="1"/>
</dbReference>
<feature type="transmembrane region" description="Helical" evidence="7">
    <location>
        <begin position="392"/>
        <end position="413"/>
    </location>
</feature>
<keyword evidence="7" id="KW-0813">Transport</keyword>
<feature type="transmembrane region" description="Helical" evidence="7">
    <location>
        <begin position="355"/>
        <end position="380"/>
    </location>
</feature>
<accession>A0ABU8TEE7</accession>
<dbReference type="EMBL" id="JBAKIA010000001">
    <property type="protein sequence ID" value="MEJ8472536.1"/>
    <property type="molecule type" value="Genomic_DNA"/>
</dbReference>
<feature type="transmembrane region" description="Helical" evidence="7">
    <location>
        <begin position="97"/>
        <end position="122"/>
    </location>
</feature>
<keyword evidence="3 7" id="KW-0997">Cell inner membrane</keyword>
<comment type="caution">
    <text evidence="9">The sequence shown here is derived from an EMBL/GenBank/DDBJ whole genome shotgun (WGS) entry which is preliminary data.</text>
</comment>
<evidence type="ECO:0000313" key="9">
    <source>
        <dbReference type="EMBL" id="MEJ8472536.1"/>
    </source>
</evidence>
<dbReference type="RefSeq" id="WP_340272004.1">
    <property type="nucleotide sequence ID" value="NZ_JBAKIA010000001.1"/>
</dbReference>
<feature type="transmembrane region" description="Helical" evidence="7">
    <location>
        <begin position="206"/>
        <end position="228"/>
    </location>
</feature>
<evidence type="ECO:0000256" key="6">
    <source>
        <dbReference type="ARBA" id="ARBA00023136"/>
    </source>
</evidence>
<evidence type="ECO:0000256" key="7">
    <source>
        <dbReference type="RuleBase" id="RU369079"/>
    </source>
</evidence>
<keyword evidence="10" id="KW-1185">Reference proteome</keyword>
<sequence length="425" mass="45060">MIYASVAFLTVLLLGAPVALVLVYSGAAGAYSLGGFDYLIIVAEKMFSGVSPFVLIAIPYFIFTSELMGHAGLTERLITFNNALIGRMRGSLSHINITVSVFFAGLTGAAVTDTVSIGKILIPAMKKEGYSPEYSAAVTACSSVIGPIIPPSIIMVVYATILRDISVIDLFAGGIIPGLAMALSMLGVSIVLAIKNNFPKHEATPFRMAVLAFLQSLPALIVPVIILGGILSGVTTITEASAFAAVYTLLIGFFLYRQLTWPKVWDAMVKTIRFSGIVFFLMAGSTVLSWFVARSGVAREAADFISGVSDSQTIQILAVVAFLILLGTLMDVLPALVIVGPVLHPTMVGLGFDPLHFAMIMIVTLNVSNVTPPVGMTLMTAAKIAEVSYEKVIVAAIPFFSAILAVILLLALWPGMTLWVPSLLH</sequence>
<comment type="function">
    <text evidence="7">Part of the tripartite ATP-independent periplasmic (TRAP) transport system.</text>
</comment>
<gene>
    <name evidence="9" type="ORF">V6575_00410</name>
</gene>
<reference evidence="9 10" key="1">
    <citation type="submission" date="2024-02" db="EMBL/GenBank/DDBJ databases">
        <title>Roseibium algae sp. nov., isolated from marine alga (Grateloupia sp.), showing potential in myo-inositol conversion.</title>
        <authorList>
            <person name="Wang Y."/>
        </authorList>
    </citation>
    <scope>NUCLEOTIDE SEQUENCE [LARGE SCALE GENOMIC DNA]</scope>
    <source>
        <strain evidence="9 10">H3510</strain>
    </source>
</reference>
<proteinExistence type="inferred from homology"/>
<dbReference type="InterPro" id="IPR010656">
    <property type="entry name" value="DctM"/>
</dbReference>
<comment type="similarity">
    <text evidence="7">Belongs to the TRAP transporter large permease family.</text>
</comment>
<dbReference type="Proteomes" id="UP001385499">
    <property type="component" value="Unassembled WGS sequence"/>
</dbReference>
<evidence type="ECO:0000259" key="8">
    <source>
        <dbReference type="Pfam" id="PF06808"/>
    </source>
</evidence>
<keyword evidence="2" id="KW-1003">Cell membrane</keyword>
<evidence type="ECO:0000256" key="4">
    <source>
        <dbReference type="ARBA" id="ARBA00022692"/>
    </source>
</evidence>
<feature type="domain" description="TRAP C4-dicarboxylate transport system permease DctM subunit" evidence="8">
    <location>
        <begin position="6"/>
        <end position="416"/>
    </location>
</feature>
<comment type="caution">
    <text evidence="7">Lacks conserved residue(s) required for the propagation of feature annotation.</text>
</comment>
<name>A0ABU8TEE7_9HYPH</name>
<evidence type="ECO:0000256" key="2">
    <source>
        <dbReference type="ARBA" id="ARBA00022475"/>
    </source>
</evidence>
<dbReference type="NCBIfam" id="TIGR00786">
    <property type="entry name" value="dctM"/>
    <property type="match status" value="1"/>
</dbReference>
<feature type="transmembrane region" description="Helical" evidence="7">
    <location>
        <begin position="240"/>
        <end position="259"/>
    </location>
</feature>
<protein>
    <recommendedName>
        <fullName evidence="7">TRAP transporter large permease protein</fullName>
    </recommendedName>
</protein>
<dbReference type="PIRSF" id="PIRSF006066">
    <property type="entry name" value="HI0050"/>
    <property type="match status" value="1"/>
</dbReference>
<evidence type="ECO:0000256" key="1">
    <source>
        <dbReference type="ARBA" id="ARBA00004429"/>
    </source>
</evidence>
<evidence type="ECO:0000256" key="5">
    <source>
        <dbReference type="ARBA" id="ARBA00022989"/>
    </source>
</evidence>
<comment type="subunit">
    <text evidence="7">The complex comprises the extracytoplasmic solute receptor protein and the two transmembrane proteins.</text>
</comment>
<evidence type="ECO:0000313" key="10">
    <source>
        <dbReference type="Proteomes" id="UP001385499"/>
    </source>
</evidence>
<organism evidence="9 10">
    <name type="scientific">Roseibium algae</name>
    <dbReference type="NCBI Taxonomy" id="3123038"/>
    <lineage>
        <taxon>Bacteria</taxon>
        <taxon>Pseudomonadati</taxon>
        <taxon>Pseudomonadota</taxon>
        <taxon>Alphaproteobacteria</taxon>
        <taxon>Hyphomicrobiales</taxon>
        <taxon>Stappiaceae</taxon>
        <taxon>Roseibium</taxon>
    </lineage>
</organism>
<dbReference type="PANTHER" id="PTHR33362:SF2">
    <property type="entry name" value="TRAP TRANSPORTER LARGE PERMEASE PROTEIN"/>
    <property type="match status" value="1"/>
</dbReference>
<feature type="transmembrane region" description="Helical" evidence="7">
    <location>
        <begin position="46"/>
        <end position="63"/>
    </location>
</feature>
<dbReference type="Pfam" id="PF06808">
    <property type="entry name" value="DctM"/>
    <property type="match status" value="1"/>
</dbReference>
<evidence type="ECO:0000256" key="3">
    <source>
        <dbReference type="ARBA" id="ARBA00022519"/>
    </source>
</evidence>
<comment type="subcellular location">
    <subcellularLocation>
        <location evidence="1 7">Cell inner membrane</location>
        <topology evidence="1 7">Multi-pass membrane protein</topology>
    </subcellularLocation>
</comment>